<keyword evidence="3 5" id="KW-1133">Transmembrane helix</keyword>
<dbReference type="InterPro" id="IPR050932">
    <property type="entry name" value="TM2D1-3-like"/>
</dbReference>
<feature type="transmembrane region" description="Helical" evidence="5">
    <location>
        <begin position="48"/>
        <end position="75"/>
    </location>
</feature>
<evidence type="ECO:0000256" key="3">
    <source>
        <dbReference type="ARBA" id="ARBA00022989"/>
    </source>
</evidence>
<evidence type="ECO:0000313" key="7">
    <source>
        <dbReference type="EMBL" id="VAV99966.1"/>
    </source>
</evidence>
<name>A0A3B0SG69_9ZZZZ</name>
<dbReference type="GO" id="GO:0016020">
    <property type="term" value="C:membrane"/>
    <property type="evidence" value="ECO:0007669"/>
    <property type="project" value="UniProtKB-SubCell"/>
</dbReference>
<accession>A0A3B0SG69</accession>
<keyword evidence="2 5" id="KW-0812">Transmembrane</keyword>
<dbReference type="InterPro" id="IPR007829">
    <property type="entry name" value="TM2"/>
</dbReference>
<organism evidence="7">
    <name type="scientific">hydrothermal vent metagenome</name>
    <dbReference type="NCBI Taxonomy" id="652676"/>
    <lineage>
        <taxon>unclassified sequences</taxon>
        <taxon>metagenomes</taxon>
        <taxon>ecological metagenomes</taxon>
    </lineage>
</organism>
<dbReference type="PANTHER" id="PTHR21016:SF25">
    <property type="entry name" value="TM2 DOMAIN-CONTAINING PROTEIN DDB_G0277895-RELATED"/>
    <property type="match status" value="1"/>
</dbReference>
<dbReference type="Pfam" id="PF05154">
    <property type="entry name" value="TM2"/>
    <property type="match status" value="1"/>
</dbReference>
<proteinExistence type="predicted"/>
<protein>
    <recommendedName>
        <fullName evidence="6">TM2 domain-containing protein</fullName>
    </recommendedName>
</protein>
<evidence type="ECO:0000256" key="2">
    <source>
        <dbReference type="ARBA" id="ARBA00022692"/>
    </source>
</evidence>
<dbReference type="EMBL" id="UOEE01000282">
    <property type="protein sequence ID" value="VAV99966.1"/>
    <property type="molecule type" value="Genomic_DNA"/>
</dbReference>
<keyword evidence="4 5" id="KW-0472">Membrane</keyword>
<feature type="transmembrane region" description="Helical" evidence="5">
    <location>
        <begin position="23"/>
        <end position="42"/>
    </location>
</feature>
<dbReference type="AlphaFoldDB" id="A0A3B0SG69"/>
<feature type="domain" description="TM2" evidence="6">
    <location>
        <begin position="21"/>
        <end position="69"/>
    </location>
</feature>
<gene>
    <name evidence="7" type="ORF">MNBD_ALPHA06-1122</name>
</gene>
<evidence type="ECO:0000259" key="6">
    <source>
        <dbReference type="Pfam" id="PF05154"/>
    </source>
</evidence>
<comment type="subcellular location">
    <subcellularLocation>
        <location evidence="1">Membrane</location>
        <topology evidence="1">Multi-pass membrane protein</topology>
    </subcellularLocation>
</comment>
<evidence type="ECO:0000256" key="1">
    <source>
        <dbReference type="ARBA" id="ARBA00004141"/>
    </source>
</evidence>
<sequence>MTLDTNEKVLIEARIANDGPSMVIAYLFWFFLGFFSAHRFYLGRTGSAIAQLLLNFILIGLIWTLIDVFLIPGMVRTRQAEMRHDLGQAMAMRDKS</sequence>
<reference evidence="7" key="1">
    <citation type="submission" date="2018-06" db="EMBL/GenBank/DDBJ databases">
        <authorList>
            <person name="Zhirakovskaya E."/>
        </authorList>
    </citation>
    <scope>NUCLEOTIDE SEQUENCE</scope>
</reference>
<evidence type="ECO:0000256" key="5">
    <source>
        <dbReference type="SAM" id="Phobius"/>
    </source>
</evidence>
<evidence type="ECO:0000256" key="4">
    <source>
        <dbReference type="ARBA" id="ARBA00023136"/>
    </source>
</evidence>
<dbReference type="PANTHER" id="PTHR21016">
    <property type="entry name" value="BETA-AMYLOID BINDING PROTEIN-RELATED"/>
    <property type="match status" value="1"/>
</dbReference>